<dbReference type="EMBL" id="JBHSIM010000013">
    <property type="protein sequence ID" value="MFC4832080.1"/>
    <property type="molecule type" value="Genomic_DNA"/>
</dbReference>
<accession>A0ABV9REA1</accession>
<reference evidence="2" key="1">
    <citation type="journal article" date="2019" name="Int. J. Syst. Evol. Microbiol.">
        <title>The Global Catalogue of Microorganisms (GCM) 10K type strain sequencing project: providing services to taxonomists for standard genome sequencing and annotation.</title>
        <authorList>
            <consortium name="The Broad Institute Genomics Platform"/>
            <consortium name="The Broad Institute Genome Sequencing Center for Infectious Disease"/>
            <person name="Wu L."/>
            <person name="Ma J."/>
        </authorList>
    </citation>
    <scope>NUCLEOTIDE SEQUENCE [LARGE SCALE GENOMIC DNA]</scope>
    <source>
        <strain evidence="2">CCUG 50347</strain>
    </source>
</reference>
<protein>
    <submittedName>
        <fullName evidence="1">Uncharacterized protein</fullName>
    </submittedName>
</protein>
<proteinExistence type="predicted"/>
<dbReference type="Proteomes" id="UP001595909">
    <property type="component" value="Unassembled WGS sequence"/>
</dbReference>
<name>A0ABV9REA1_9PSEU</name>
<organism evidence="1 2">
    <name type="scientific">Actinomycetospora chibensis</name>
    <dbReference type="NCBI Taxonomy" id="663606"/>
    <lineage>
        <taxon>Bacteria</taxon>
        <taxon>Bacillati</taxon>
        <taxon>Actinomycetota</taxon>
        <taxon>Actinomycetes</taxon>
        <taxon>Pseudonocardiales</taxon>
        <taxon>Pseudonocardiaceae</taxon>
        <taxon>Actinomycetospora</taxon>
    </lineage>
</organism>
<comment type="caution">
    <text evidence="1">The sequence shown here is derived from an EMBL/GenBank/DDBJ whole genome shotgun (WGS) entry which is preliminary data.</text>
</comment>
<dbReference type="RefSeq" id="WP_274189793.1">
    <property type="nucleotide sequence ID" value="NZ_BAABHN010000013.1"/>
</dbReference>
<gene>
    <name evidence="1" type="ORF">ACFPEL_06625</name>
</gene>
<evidence type="ECO:0000313" key="2">
    <source>
        <dbReference type="Proteomes" id="UP001595909"/>
    </source>
</evidence>
<sequence length="93" mass="10130">MFEVPGSGESPGVVSSEFAAVSVSIDHDGNSARLRLEDLRSGAVRFVDALELESIVWAPEGWFRRLMDPSLHRWRDADAGPGIEAVGPERPGR</sequence>
<keyword evidence="2" id="KW-1185">Reference proteome</keyword>
<evidence type="ECO:0000313" key="1">
    <source>
        <dbReference type="EMBL" id="MFC4832080.1"/>
    </source>
</evidence>